<dbReference type="Proteomes" id="UP000257109">
    <property type="component" value="Unassembled WGS sequence"/>
</dbReference>
<evidence type="ECO:0000256" key="3">
    <source>
        <dbReference type="ARBA" id="ARBA00023157"/>
    </source>
</evidence>
<comment type="caution">
    <text evidence="5">The sequence shown here is derived from an EMBL/GenBank/DDBJ whole genome shotgun (WGS) entry which is preliminary data.</text>
</comment>
<dbReference type="OrthoDB" id="1107506at2759"/>
<dbReference type="Gene3D" id="1.10.10.140">
    <property type="entry name" value="Cytochrome c oxidase, subunit VIb"/>
    <property type="match status" value="1"/>
</dbReference>
<gene>
    <name evidence="5" type="ORF">CR513_37711</name>
</gene>
<reference evidence="5" key="1">
    <citation type="submission" date="2018-05" db="EMBL/GenBank/DDBJ databases">
        <title>Draft genome of Mucuna pruriens seed.</title>
        <authorList>
            <person name="Nnadi N.E."/>
            <person name="Vos R."/>
            <person name="Hasami M.H."/>
            <person name="Devisetty U.K."/>
            <person name="Aguiy J.C."/>
        </authorList>
    </citation>
    <scope>NUCLEOTIDE SEQUENCE [LARGE SCALE GENOMIC DNA]</scope>
    <source>
        <strain evidence="5">JCA_2017</strain>
    </source>
</reference>
<feature type="non-terminal residue" evidence="5">
    <location>
        <position position="1"/>
    </location>
</feature>
<comment type="subcellular location">
    <subcellularLocation>
        <location evidence="1">Mitochondrion</location>
    </subcellularLocation>
</comment>
<dbReference type="GO" id="GO:0005739">
    <property type="term" value="C:mitochondrion"/>
    <property type="evidence" value="ECO:0007669"/>
    <property type="project" value="UniProtKB-SubCell"/>
</dbReference>
<evidence type="ECO:0000256" key="4">
    <source>
        <dbReference type="SAM" id="MobiDB-lite"/>
    </source>
</evidence>
<protein>
    <submittedName>
        <fullName evidence="5">Cytochrome c oxidase subunit 6b-like protein</fullName>
    </submittedName>
</protein>
<dbReference type="InterPro" id="IPR048280">
    <property type="entry name" value="COX6B-like"/>
</dbReference>
<dbReference type="InterPro" id="IPR003213">
    <property type="entry name" value="Cyt_c_oxidase_su6B"/>
</dbReference>
<evidence type="ECO:0000256" key="1">
    <source>
        <dbReference type="ARBA" id="ARBA00004173"/>
    </source>
</evidence>
<evidence type="ECO:0000313" key="6">
    <source>
        <dbReference type="Proteomes" id="UP000257109"/>
    </source>
</evidence>
<evidence type="ECO:0000313" key="5">
    <source>
        <dbReference type="EMBL" id="RDX81588.1"/>
    </source>
</evidence>
<proteinExistence type="predicted"/>
<dbReference type="SUPFAM" id="SSF47694">
    <property type="entry name" value="Cytochrome c oxidase subunit h"/>
    <property type="match status" value="1"/>
</dbReference>
<sequence length="139" mass="15734">MSAAQVDPHDKMRARDVNKVARGEQAPRPAHEYGTVSPPPPPSSTDHLDTKKNKKEKKAGIAENGTELADGTDYKTRHCYVKYVEYHRCLCGVIRCIQQKGEKAPECNKLGTYFRSSCPTEWIAEWDKEREEGKFPAQI</sequence>
<dbReference type="EMBL" id="QJKJ01007889">
    <property type="protein sequence ID" value="RDX81588.1"/>
    <property type="molecule type" value="Genomic_DNA"/>
</dbReference>
<dbReference type="Pfam" id="PF02297">
    <property type="entry name" value="COX6B"/>
    <property type="match status" value="1"/>
</dbReference>
<dbReference type="PANTHER" id="PTHR46281:SF31">
    <property type="entry name" value="CYTOCHROME C OXIDASE SUBUNIT"/>
    <property type="match status" value="1"/>
</dbReference>
<accession>A0A371FTF3</accession>
<dbReference type="AlphaFoldDB" id="A0A371FTF3"/>
<organism evidence="5 6">
    <name type="scientific">Mucuna pruriens</name>
    <name type="common">Velvet bean</name>
    <name type="synonym">Dolichos pruriens</name>
    <dbReference type="NCBI Taxonomy" id="157652"/>
    <lineage>
        <taxon>Eukaryota</taxon>
        <taxon>Viridiplantae</taxon>
        <taxon>Streptophyta</taxon>
        <taxon>Embryophyta</taxon>
        <taxon>Tracheophyta</taxon>
        <taxon>Spermatophyta</taxon>
        <taxon>Magnoliopsida</taxon>
        <taxon>eudicotyledons</taxon>
        <taxon>Gunneridae</taxon>
        <taxon>Pentapetalae</taxon>
        <taxon>rosids</taxon>
        <taxon>fabids</taxon>
        <taxon>Fabales</taxon>
        <taxon>Fabaceae</taxon>
        <taxon>Papilionoideae</taxon>
        <taxon>50 kb inversion clade</taxon>
        <taxon>NPAAA clade</taxon>
        <taxon>indigoferoid/millettioid clade</taxon>
        <taxon>Phaseoleae</taxon>
        <taxon>Mucuna</taxon>
    </lineage>
</organism>
<dbReference type="GO" id="GO:0045277">
    <property type="term" value="C:respiratory chain complex IV"/>
    <property type="evidence" value="ECO:0007669"/>
    <property type="project" value="InterPro"/>
</dbReference>
<feature type="compositionally biased region" description="Basic and acidic residues" evidence="4">
    <location>
        <begin position="7"/>
        <end position="22"/>
    </location>
</feature>
<keyword evidence="6" id="KW-1185">Reference proteome</keyword>
<evidence type="ECO:0000256" key="2">
    <source>
        <dbReference type="ARBA" id="ARBA00023128"/>
    </source>
</evidence>
<keyword evidence="2" id="KW-0496">Mitochondrion</keyword>
<dbReference type="CDD" id="cd00926">
    <property type="entry name" value="Cyt_c_Oxidase_VIb"/>
    <property type="match status" value="1"/>
</dbReference>
<dbReference type="PANTHER" id="PTHR46281">
    <property type="entry name" value="CYTOCHROME C OXIDASE SUBUNIT 6B"/>
    <property type="match status" value="1"/>
</dbReference>
<dbReference type="STRING" id="157652.A0A371FTF3"/>
<keyword evidence="3" id="KW-1015">Disulfide bond</keyword>
<feature type="region of interest" description="Disordered" evidence="4">
    <location>
        <begin position="1"/>
        <end position="68"/>
    </location>
</feature>
<dbReference type="InterPro" id="IPR036549">
    <property type="entry name" value="CX6/COA6-like_sf"/>
</dbReference>
<name>A0A371FTF3_MUCPR</name>